<evidence type="ECO:0000313" key="2">
    <source>
        <dbReference type="EMBL" id="GGP20704.1"/>
    </source>
</evidence>
<proteinExistence type="predicted"/>
<reference evidence="2" key="1">
    <citation type="journal article" date="2014" name="Int. J. Syst. Evol. Microbiol.">
        <title>Complete genome sequence of Corynebacterium casei LMG S-19264T (=DSM 44701T), isolated from a smear-ripened cheese.</title>
        <authorList>
            <consortium name="US DOE Joint Genome Institute (JGI-PGF)"/>
            <person name="Walter F."/>
            <person name="Albersmeier A."/>
            <person name="Kalinowski J."/>
            <person name="Ruckert C."/>
        </authorList>
    </citation>
    <scope>NUCLEOTIDE SEQUENCE</scope>
    <source>
        <strain evidence="2">JCM 10088</strain>
    </source>
</reference>
<sequence>MPPWGYSASSLGIVGKISPTLQELTRGGAKEKRGKPLKTHPTPKDETYLSYINAASIAFIVCILFSASSHTTLRGESITSSVTS</sequence>
<keyword evidence="3" id="KW-1185">Reference proteome</keyword>
<reference evidence="2" key="2">
    <citation type="submission" date="2020-09" db="EMBL/GenBank/DDBJ databases">
        <authorList>
            <person name="Sun Q."/>
            <person name="Ohkuma M."/>
        </authorList>
    </citation>
    <scope>NUCLEOTIDE SEQUENCE</scope>
    <source>
        <strain evidence="2">JCM 10088</strain>
    </source>
</reference>
<name>A0A830GUU9_9CREN</name>
<dbReference type="AlphaFoldDB" id="A0A830GUU9"/>
<organism evidence="2 3">
    <name type="scientific">Thermocladium modestius</name>
    <dbReference type="NCBI Taxonomy" id="62609"/>
    <lineage>
        <taxon>Archaea</taxon>
        <taxon>Thermoproteota</taxon>
        <taxon>Thermoprotei</taxon>
        <taxon>Thermoproteales</taxon>
        <taxon>Thermoproteaceae</taxon>
        <taxon>Thermocladium</taxon>
    </lineage>
</organism>
<keyword evidence="1" id="KW-0472">Membrane</keyword>
<accession>A0A830GUU9</accession>
<dbReference type="Proteomes" id="UP000610960">
    <property type="component" value="Unassembled WGS sequence"/>
</dbReference>
<keyword evidence="1" id="KW-0812">Transmembrane</keyword>
<protein>
    <submittedName>
        <fullName evidence="2">Uncharacterized protein</fullName>
    </submittedName>
</protein>
<evidence type="ECO:0000256" key="1">
    <source>
        <dbReference type="SAM" id="Phobius"/>
    </source>
</evidence>
<evidence type="ECO:0000313" key="3">
    <source>
        <dbReference type="Proteomes" id="UP000610960"/>
    </source>
</evidence>
<comment type="caution">
    <text evidence="2">The sequence shown here is derived from an EMBL/GenBank/DDBJ whole genome shotgun (WGS) entry which is preliminary data.</text>
</comment>
<feature type="transmembrane region" description="Helical" evidence="1">
    <location>
        <begin position="48"/>
        <end position="67"/>
    </location>
</feature>
<dbReference type="EMBL" id="BMNL01000002">
    <property type="protein sequence ID" value="GGP20704.1"/>
    <property type="molecule type" value="Genomic_DNA"/>
</dbReference>
<keyword evidence="1" id="KW-1133">Transmembrane helix</keyword>
<gene>
    <name evidence="2" type="ORF">GCM10007981_09860</name>
</gene>